<keyword evidence="2" id="KW-1185">Reference proteome</keyword>
<dbReference type="InterPro" id="IPR039065">
    <property type="entry name" value="AcoX-like"/>
</dbReference>
<dbReference type="GO" id="GO:0003951">
    <property type="term" value="F:NAD+ kinase activity"/>
    <property type="evidence" value="ECO:0007669"/>
    <property type="project" value="InterPro"/>
</dbReference>
<dbReference type="GO" id="GO:0051287">
    <property type="term" value="F:NAD binding"/>
    <property type="evidence" value="ECO:0007669"/>
    <property type="project" value="UniProtKB-ARBA"/>
</dbReference>
<dbReference type="STRING" id="177437.HRM2_47600"/>
<protein>
    <submittedName>
        <fullName evidence="1">Acetoin catabolism protein</fullName>
    </submittedName>
</protein>
<dbReference type="PANTHER" id="PTHR40697:SF3">
    <property type="entry name" value="ACETOIN CATABOLISM PROTEIN X"/>
    <property type="match status" value="1"/>
</dbReference>
<reference evidence="1 2" key="1">
    <citation type="journal article" date="2009" name="Environ. Microbiol.">
        <title>Genome sequence of Desulfobacterium autotrophicum HRM2, a marine sulfate reducer oxidizing organic carbon completely to carbon dioxide.</title>
        <authorList>
            <person name="Strittmatter A.W."/>
            <person name="Liesegang H."/>
            <person name="Rabus R."/>
            <person name="Decker I."/>
            <person name="Amann J."/>
            <person name="Andres S."/>
            <person name="Henne A."/>
            <person name="Fricke W.F."/>
            <person name="Martinez-Arias R."/>
            <person name="Bartels D."/>
            <person name="Goesmann A."/>
            <person name="Krause L."/>
            <person name="Puehler A."/>
            <person name="Klenk H.P."/>
            <person name="Richter M."/>
            <person name="Schuler M."/>
            <person name="Gloeckner F.O."/>
            <person name="Meyerdierks A."/>
            <person name="Gottschalk G."/>
            <person name="Amann R."/>
        </authorList>
    </citation>
    <scope>NUCLEOTIDE SEQUENCE [LARGE SCALE GENOMIC DNA]</scope>
    <source>
        <strain evidence="2">ATCC 43914 / DSM 3382 / HRM2</strain>
    </source>
</reference>
<dbReference type="InterPro" id="IPR011391">
    <property type="entry name" value="AcoX_kinase"/>
</dbReference>
<dbReference type="EMBL" id="CP001087">
    <property type="protein sequence ID" value="ACN17809.1"/>
    <property type="molecule type" value="Genomic_DNA"/>
</dbReference>
<evidence type="ECO:0000313" key="2">
    <source>
        <dbReference type="Proteomes" id="UP000000442"/>
    </source>
</evidence>
<gene>
    <name evidence="1" type="ordered locus">HRM2_47600</name>
</gene>
<dbReference type="Gene3D" id="3.40.50.10330">
    <property type="entry name" value="Probable inorganic polyphosphate/atp-NAD kinase, domain 1"/>
    <property type="match status" value="1"/>
</dbReference>
<dbReference type="GO" id="GO:0005524">
    <property type="term" value="F:ATP binding"/>
    <property type="evidence" value="ECO:0007669"/>
    <property type="project" value="UniProtKB-ARBA"/>
</dbReference>
<dbReference type="Proteomes" id="UP000000442">
    <property type="component" value="Chromosome"/>
</dbReference>
<dbReference type="RefSeq" id="WP_015906519.1">
    <property type="nucleotide sequence ID" value="NC_012108.1"/>
</dbReference>
<dbReference type="PIRSF" id="PIRSF018567">
    <property type="entry name" value="AcoX"/>
    <property type="match status" value="1"/>
</dbReference>
<dbReference type="eggNOG" id="COG3199">
    <property type="taxonomic scope" value="Bacteria"/>
</dbReference>
<name>C0QHF0_DESAH</name>
<dbReference type="HOGENOM" id="CLU_786821_0_0_7"/>
<proteinExistence type="predicted"/>
<accession>C0QHF0</accession>
<dbReference type="GO" id="GO:0006741">
    <property type="term" value="P:NADP+ biosynthetic process"/>
    <property type="evidence" value="ECO:0007669"/>
    <property type="project" value="InterPro"/>
</dbReference>
<dbReference type="InterPro" id="IPR002504">
    <property type="entry name" value="NADK"/>
</dbReference>
<dbReference type="eggNOG" id="COG0061">
    <property type="taxonomic scope" value="Bacteria"/>
</dbReference>
<dbReference type="Pfam" id="PF01513">
    <property type="entry name" value="NAD_kinase"/>
    <property type="match status" value="1"/>
</dbReference>
<sequence length="349" mass="37763">MTCLQAPVSRFFLKGITVLTTVGIIANPVSGKDIRRLVAHGSVFDNQEKVRMVRRILTGLAATGVKKVFYMPDGYAIVPRAVRGVSVPMEIVPIPMELQDCQMDSTNASRHMAEAGVRVIIVLGGDGTCRAVSKGNDTVPMLPLSTGTNNVFPYMIEATVGGLAAGFVATGQVPLDPCVYRSSRLEIIKDEKIIDIALVDVAVYNDRFIASRAIWDMDKVLQIFLTRARPDSIGLSALGGQLTTITPHDHRGLHLLLGNGGDKRVTAAIAPGLLGSVWVKKEEIMQVKDALPVETIPCVLALDGEREVEVKKGDTLTVWLSDQGPLVIDLAETMAFSQKKRLMVKTSFS</sequence>
<dbReference type="AlphaFoldDB" id="C0QHF0"/>
<dbReference type="SUPFAM" id="SSF111331">
    <property type="entry name" value="NAD kinase/diacylglycerol kinase-like"/>
    <property type="match status" value="1"/>
</dbReference>
<dbReference type="PANTHER" id="PTHR40697">
    <property type="entry name" value="ACETOIN CATABOLISM PROTEIN X"/>
    <property type="match status" value="1"/>
</dbReference>
<dbReference type="KEGG" id="dat:HRM2_47600"/>
<dbReference type="InterPro" id="IPR017438">
    <property type="entry name" value="ATP-NAD_kinase_N"/>
</dbReference>
<organism evidence="1 2">
    <name type="scientific">Desulforapulum autotrophicum (strain ATCC 43914 / DSM 3382 / VKM B-1955 / HRM2)</name>
    <name type="common">Desulfobacterium autotrophicum</name>
    <dbReference type="NCBI Taxonomy" id="177437"/>
    <lineage>
        <taxon>Bacteria</taxon>
        <taxon>Pseudomonadati</taxon>
        <taxon>Thermodesulfobacteriota</taxon>
        <taxon>Desulfobacteria</taxon>
        <taxon>Desulfobacterales</taxon>
        <taxon>Desulfobacteraceae</taxon>
        <taxon>Desulforapulum</taxon>
    </lineage>
</organism>
<dbReference type="InterPro" id="IPR016064">
    <property type="entry name" value="NAD/diacylglycerol_kinase_sf"/>
</dbReference>
<evidence type="ECO:0000313" key="1">
    <source>
        <dbReference type="EMBL" id="ACN17809.1"/>
    </source>
</evidence>